<comment type="caution">
    <text evidence="1">The sequence shown here is derived from an EMBL/GenBank/DDBJ whole genome shotgun (WGS) entry which is preliminary data.</text>
</comment>
<dbReference type="Proteomes" id="UP001497744">
    <property type="component" value="Unassembled WGS sequence"/>
</dbReference>
<gene>
    <name evidence="1" type="ORF">BcabD6B2_15210</name>
</gene>
<keyword evidence="2" id="KW-1185">Reference proteome</keyword>
<sequence length="1015" mass="115785">MLRVGMHDSGADFSRSFHVVVECAVNMQSLRILPDAHNGSYKMDIETDESARRCFELLMSVCSTIYTQANTLLKYIESYNRSAAGFSFWSYSVRSTSYIPRGILGEYGFSGDLSNPDMANTFCTLMRIFINGKGHWFSYGGMYALNELSKKYRQNSVEYERHCGTPTMRILLKHLCHVCKQDAGDLKNEILKHVPIDIYGDYKNHFDLIVNTINQRIASLEACASRRDSSTEWYKSPEIAFKDRWDYIVRAVPHFEDCIKELREVLTADSSQQRTAMSSDDNVCQFLKKHGFCNTARDLKGGINNCKHILQGLLGDEEWPKCGLCKLVEGISYSFYERVMKSLVQPSCLNEGLLWFTCLVADSRQKLLFYNLRQSCLIESLTKLLRDAKLNLYVNKVTNILLILPIHTRYILTELTSQTIDYGYYEGAIFSSKYANEYVELFFKVLMDLLREVHHITRLTADGNLWNKLWLNPSEFATNKNMKKHTLTTKSHQGTKHNNKRIKNVGVELDFDDHSAYGSEVEDVTWLSINPKNDQTYATSENAALSQMWDWFMYQGFSEESIKRTIPGTEIHTLMNGLLQGNFGLQELYGHMWVVIDNVLEKLLVVPGNFKERLDWLAKLDSGDSDDYNALNQMIDRLRGMGVKGAFKAAKAFNKLVGDAASLRRLLLEDPHDFGKYSDTFCSFTAVDRYFLVLCSFIVQLEKDFKDMKTHSTKSIFAKNQCISDCTQFCNWIEGKGFQKSSLSSVTKGEALMTFLEETALENLNILKKFVRWLISTVEPGNVKDIMEWWHQLTTQKKDLIKQLRSNINTTVSEFVGNAHATEIGVVFDNYVTAIPKMYEVIKKPFPQNSYFFNAIFDEQFEVTYTKICKKTLSAMYQHCYVAKSNPYDIRKAMKAGVGAEYEADFEVLQNPLARLPLANELTAFNDEETKKINEELNTIFESVFGITNGNENRKNALEGYVAMMQGKSLIRQPDESNMALTAAVTTAVGTGAVGAGVVYFKFNALYAFFGKLLA</sequence>
<proteinExistence type="predicted"/>
<evidence type="ECO:0000313" key="1">
    <source>
        <dbReference type="EMBL" id="GIX62086.1"/>
    </source>
</evidence>
<protein>
    <submittedName>
        <fullName evidence="1">Sugar kinase</fullName>
    </submittedName>
</protein>
<keyword evidence="1" id="KW-0418">Kinase</keyword>
<dbReference type="GO" id="GO:0016301">
    <property type="term" value="F:kinase activity"/>
    <property type="evidence" value="ECO:0007669"/>
    <property type="project" value="UniProtKB-KW"/>
</dbReference>
<dbReference type="RefSeq" id="XP_067714155.1">
    <property type="nucleotide sequence ID" value="XM_067858054.1"/>
</dbReference>
<organism evidence="1 2">
    <name type="scientific">Babesia caballi</name>
    <dbReference type="NCBI Taxonomy" id="5871"/>
    <lineage>
        <taxon>Eukaryota</taxon>
        <taxon>Sar</taxon>
        <taxon>Alveolata</taxon>
        <taxon>Apicomplexa</taxon>
        <taxon>Aconoidasida</taxon>
        <taxon>Piroplasmida</taxon>
        <taxon>Babesiidae</taxon>
        <taxon>Babesia</taxon>
    </lineage>
</organism>
<reference evidence="1 2" key="1">
    <citation type="submission" date="2021-06" db="EMBL/GenBank/DDBJ databases">
        <title>Genome sequence of Babesia caballi.</title>
        <authorList>
            <person name="Yamagishi J."/>
            <person name="Kidaka T."/>
            <person name="Ochi A."/>
        </authorList>
    </citation>
    <scope>NUCLEOTIDE SEQUENCE [LARGE SCALE GENOMIC DNA]</scope>
    <source>
        <strain evidence="1">USDA-D6B2</strain>
    </source>
</reference>
<dbReference type="AlphaFoldDB" id="A0AAV4LPQ5"/>
<dbReference type="EMBL" id="BPLF01000001">
    <property type="protein sequence ID" value="GIX62086.1"/>
    <property type="molecule type" value="Genomic_DNA"/>
</dbReference>
<keyword evidence="1" id="KW-0808">Transferase</keyword>
<name>A0AAV4LPQ5_BABCB</name>
<dbReference type="GeneID" id="94193567"/>
<accession>A0AAV4LPQ5</accession>
<evidence type="ECO:0000313" key="2">
    <source>
        <dbReference type="Proteomes" id="UP001497744"/>
    </source>
</evidence>